<dbReference type="InterPro" id="IPR027417">
    <property type="entry name" value="P-loop_NTPase"/>
</dbReference>
<keyword evidence="16" id="KW-0175">Coiled coil</keyword>
<evidence type="ECO:0000256" key="12">
    <source>
        <dbReference type="ARBA" id="ARBA00022989"/>
    </source>
</evidence>
<dbReference type="Pfam" id="PF02706">
    <property type="entry name" value="Wzz"/>
    <property type="match status" value="1"/>
</dbReference>
<evidence type="ECO:0000256" key="1">
    <source>
        <dbReference type="ARBA" id="ARBA00004429"/>
    </source>
</evidence>
<evidence type="ECO:0000259" key="19">
    <source>
        <dbReference type="Pfam" id="PF13614"/>
    </source>
</evidence>
<evidence type="ECO:0000256" key="3">
    <source>
        <dbReference type="ARBA" id="ARBA00008883"/>
    </source>
</evidence>
<keyword evidence="6" id="KW-0997">Cell inner membrane</keyword>
<keyword evidence="22" id="KW-1185">Reference proteome</keyword>
<accession>A0A1G8AFE3</accession>
<evidence type="ECO:0000256" key="15">
    <source>
        <dbReference type="ARBA" id="ARBA00051245"/>
    </source>
</evidence>
<evidence type="ECO:0000256" key="9">
    <source>
        <dbReference type="ARBA" id="ARBA00022741"/>
    </source>
</evidence>
<dbReference type="EMBL" id="FNDD01000010">
    <property type="protein sequence ID" value="SDH19672.1"/>
    <property type="molecule type" value="Genomic_DNA"/>
</dbReference>
<evidence type="ECO:0000259" key="18">
    <source>
        <dbReference type="Pfam" id="PF02706"/>
    </source>
</evidence>
<dbReference type="InterPro" id="IPR025669">
    <property type="entry name" value="AAA_dom"/>
</dbReference>
<evidence type="ECO:0000256" key="2">
    <source>
        <dbReference type="ARBA" id="ARBA00007316"/>
    </source>
</evidence>
<gene>
    <name evidence="21" type="ORF">SAMN04488136_11092</name>
</gene>
<sequence length="730" mass="81116">MHGLDNSIPQNEEKVIDVGKYITLVKRNWLKISLFTLLVTIVTALFVFSLTPKYTATATLLIEPQVKSAVSFEDVVGIDTTQKGYFATQIEIMKSRQVAQRVIDRLHLEQNPEFNSSLVEKTGIIAGIKSGFNSLISLLSSKKEAASDEARQERIRQGIISTFLSKLDVTAIDGTQLVNVNFTSKDPELAATIANTVGEAFIASNMDARLDATQQASSWISSRLQTLKDELKQSEDKLTDFLRKEKLIDDSGIDSQTSSLISELTIRLNQIRDRRIELQSAYQTLSARDANSLVTIPEISKHPQVISLRNVLAESQKEVNELAKRYGPKHERMQAAIAKRDSARNELNQLISQLINGVKKELESTQNQEKLIAEELNNKVAEFQDISVKKREYQSLSREVDTNRNILNVFLNRYKETAATSDYKTEYARFTDKAEIPQKASKPNKKMMLVAAFMGALFFAIAVIILIDILRNTITSVKQFEERMGLVPLGAIPQLKNKGKITSDVFFDNKEPQFGESIRAVRTALTLSSMQNGRKTLAITSSLQGEGKTTTAINVAQAFAQMENVLLIDCDLRKPAVAERFGFSKYQQGITNHILMGADLNQCIIKDKPSGLNILPAGMLTPNPQELLSSKAFKNLLDTLVAQYDRIVIDTPPTLLVNDSLIVSKAIGHIAIVAKADSTRFATLKNTMARFISHEVSIDGVIINQLKSSAMANEYVYGSYDAKNDKLGTV</sequence>
<reference evidence="21 22" key="1">
    <citation type="submission" date="2016-10" db="EMBL/GenBank/DDBJ databases">
        <authorList>
            <person name="de Groot N.N."/>
        </authorList>
    </citation>
    <scope>NUCLEOTIDE SEQUENCE [LARGE SCALE GENOMIC DNA]</scope>
    <source>
        <strain evidence="21 22">CGMCC 1.10228</strain>
    </source>
</reference>
<evidence type="ECO:0000256" key="14">
    <source>
        <dbReference type="ARBA" id="ARBA00023137"/>
    </source>
</evidence>
<dbReference type="RefSeq" id="WP_093273058.1">
    <property type="nucleotide sequence ID" value="NZ_FNDD01000010.1"/>
</dbReference>
<feature type="transmembrane region" description="Helical" evidence="17">
    <location>
        <begin position="29"/>
        <end position="50"/>
    </location>
</feature>
<proteinExistence type="inferred from homology"/>
<evidence type="ECO:0000259" key="20">
    <source>
        <dbReference type="Pfam" id="PF13807"/>
    </source>
</evidence>
<dbReference type="OrthoDB" id="9775724at2"/>
<dbReference type="InterPro" id="IPR003856">
    <property type="entry name" value="LPS_length_determ_N"/>
</dbReference>
<name>A0A1G8AFE3_9VIBR</name>
<comment type="catalytic activity">
    <reaction evidence="15">
        <text>L-tyrosyl-[protein] + ATP = O-phospho-L-tyrosyl-[protein] + ADP + H(+)</text>
        <dbReference type="Rhea" id="RHEA:10596"/>
        <dbReference type="Rhea" id="RHEA-COMP:10136"/>
        <dbReference type="Rhea" id="RHEA-COMP:20101"/>
        <dbReference type="ChEBI" id="CHEBI:15378"/>
        <dbReference type="ChEBI" id="CHEBI:30616"/>
        <dbReference type="ChEBI" id="CHEBI:46858"/>
        <dbReference type="ChEBI" id="CHEBI:61978"/>
        <dbReference type="ChEBI" id="CHEBI:456216"/>
        <dbReference type="EC" id="2.7.10.2"/>
    </reaction>
</comment>
<dbReference type="GO" id="GO:0005524">
    <property type="term" value="F:ATP binding"/>
    <property type="evidence" value="ECO:0007669"/>
    <property type="project" value="UniProtKB-KW"/>
</dbReference>
<protein>
    <recommendedName>
        <fullName evidence="4">non-specific protein-tyrosine kinase</fullName>
        <ecNumber evidence="4">2.7.10.2</ecNumber>
    </recommendedName>
</protein>
<evidence type="ECO:0000256" key="10">
    <source>
        <dbReference type="ARBA" id="ARBA00022777"/>
    </source>
</evidence>
<comment type="subcellular location">
    <subcellularLocation>
        <location evidence="1">Cell inner membrane</location>
        <topology evidence="1">Multi-pass membrane protein</topology>
    </subcellularLocation>
</comment>
<feature type="domain" description="AAA" evidence="19">
    <location>
        <begin position="535"/>
        <end position="657"/>
    </location>
</feature>
<organism evidence="21 22">
    <name type="scientific">Vibrio xiamenensis</name>
    <dbReference type="NCBI Taxonomy" id="861298"/>
    <lineage>
        <taxon>Bacteria</taxon>
        <taxon>Pseudomonadati</taxon>
        <taxon>Pseudomonadota</taxon>
        <taxon>Gammaproteobacteria</taxon>
        <taxon>Vibrionales</taxon>
        <taxon>Vibrionaceae</taxon>
        <taxon>Vibrio</taxon>
    </lineage>
</organism>
<keyword evidence="11" id="KW-0067">ATP-binding</keyword>
<evidence type="ECO:0000256" key="6">
    <source>
        <dbReference type="ARBA" id="ARBA00022519"/>
    </source>
</evidence>
<evidence type="ECO:0000313" key="22">
    <source>
        <dbReference type="Proteomes" id="UP000198854"/>
    </source>
</evidence>
<feature type="coiled-coil region" evidence="16">
    <location>
        <begin position="224"/>
        <end position="379"/>
    </location>
</feature>
<keyword evidence="7" id="KW-0808">Transferase</keyword>
<evidence type="ECO:0000256" key="8">
    <source>
        <dbReference type="ARBA" id="ARBA00022692"/>
    </source>
</evidence>
<evidence type="ECO:0000256" key="17">
    <source>
        <dbReference type="SAM" id="Phobius"/>
    </source>
</evidence>
<feature type="domain" description="Tyrosine-protein kinase G-rich" evidence="20">
    <location>
        <begin position="394"/>
        <end position="466"/>
    </location>
</feature>
<evidence type="ECO:0000256" key="4">
    <source>
        <dbReference type="ARBA" id="ARBA00011903"/>
    </source>
</evidence>
<keyword evidence="10" id="KW-0418">Kinase</keyword>
<dbReference type="InterPro" id="IPR005702">
    <property type="entry name" value="Wzc-like_C"/>
</dbReference>
<dbReference type="Pfam" id="PF13614">
    <property type="entry name" value="AAA_31"/>
    <property type="match status" value="1"/>
</dbReference>
<dbReference type="SUPFAM" id="SSF52540">
    <property type="entry name" value="P-loop containing nucleoside triphosphate hydrolases"/>
    <property type="match status" value="1"/>
</dbReference>
<dbReference type="GO" id="GO:0004715">
    <property type="term" value="F:non-membrane spanning protein tyrosine kinase activity"/>
    <property type="evidence" value="ECO:0007669"/>
    <property type="project" value="UniProtKB-EC"/>
</dbReference>
<keyword evidence="5" id="KW-1003">Cell membrane</keyword>
<evidence type="ECO:0000256" key="5">
    <source>
        <dbReference type="ARBA" id="ARBA00022475"/>
    </source>
</evidence>
<feature type="transmembrane region" description="Helical" evidence="17">
    <location>
        <begin position="447"/>
        <end position="470"/>
    </location>
</feature>
<dbReference type="PANTHER" id="PTHR32309">
    <property type="entry name" value="TYROSINE-PROTEIN KINASE"/>
    <property type="match status" value="1"/>
</dbReference>
<keyword evidence="13 17" id="KW-0472">Membrane</keyword>
<dbReference type="Proteomes" id="UP000198854">
    <property type="component" value="Unassembled WGS sequence"/>
</dbReference>
<evidence type="ECO:0000313" key="21">
    <source>
        <dbReference type="EMBL" id="SDH19672.1"/>
    </source>
</evidence>
<dbReference type="EC" id="2.7.10.2" evidence="4"/>
<keyword evidence="12 17" id="KW-1133">Transmembrane helix</keyword>
<evidence type="ECO:0000256" key="16">
    <source>
        <dbReference type="SAM" id="Coils"/>
    </source>
</evidence>
<keyword evidence="9" id="KW-0547">Nucleotide-binding</keyword>
<dbReference type="Gene3D" id="3.40.50.300">
    <property type="entry name" value="P-loop containing nucleotide triphosphate hydrolases"/>
    <property type="match status" value="1"/>
</dbReference>
<dbReference type="CDD" id="cd05387">
    <property type="entry name" value="BY-kinase"/>
    <property type="match status" value="1"/>
</dbReference>
<dbReference type="PANTHER" id="PTHR32309:SF13">
    <property type="entry name" value="FERRIC ENTEROBACTIN TRANSPORT PROTEIN FEPE"/>
    <property type="match status" value="1"/>
</dbReference>
<evidence type="ECO:0000256" key="11">
    <source>
        <dbReference type="ARBA" id="ARBA00022840"/>
    </source>
</evidence>
<dbReference type="InterPro" id="IPR032807">
    <property type="entry name" value="GNVR"/>
</dbReference>
<dbReference type="NCBIfam" id="TIGR01007">
    <property type="entry name" value="eps_fam"/>
    <property type="match status" value="1"/>
</dbReference>
<feature type="domain" description="Polysaccharide chain length determinant N-terminal" evidence="18">
    <location>
        <begin position="16"/>
        <end position="105"/>
    </location>
</feature>
<dbReference type="STRING" id="861298.SAMN04488136_11092"/>
<dbReference type="Pfam" id="PF13807">
    <property type="entry name" value="GNVR"/>
    <property type="match status" value="1"/>
</dbReference>
<comment type="similarity">
    <text evidence="2">Belongs to the CpsD/CapB family.</text>
</comment>
<evidence type="ECO:0000256" key="7">
    <source>
        <dbReference type="ARBA" id="ARBA00022679"/>
    </source>
</evidence>
<comment type="similarity">
    <text evidence="3">Belongs to the etk/wzc family.</text>
</comment>
<dbReference type="InterPro" id="IPR050445">
    <property type="entry name" value="Bact_polysacc_biosynth/exp"/>
</dbReference>
<keyword evidence="14" id="KW-0829">Tyrosine-protein kinase</keyword>
<dbReference type="AlphaFoldDB" id="A0A1G8AFE3"/>
<keyword evidence="8 17" id="KW-0812">Transmembrane</keyword>
<evidence type="ECO:0000256" key="13">
    <source>
        <dbReference type="ARBA" id="ARBA00023136"/>
    </source>
</evidence>
<dbReference type="GO" id="GO:0005886">
    <property type="term" value="C:plasma membrane"/>
    <property type="evidence" value="ECO:0007669"/>
    <property type="project" value="UniProtKB-SubCell"/>
</dbReference>